<dbReference type="GO" id="GO:0098552">
    <property type="term" value="C:side of membrane"/>
    <property type="evidence" value="ECO:0007669"/>
    <property type="project" value="UniProtKB-KW"/>
</dbReference>
<comment type="subcellular location">
    <subcellularLocation>
        <location evidence="1">Cell membrane</location>
        <topology evidence="1">Lipid-anchor</topology>
        <topology evidence="1">GPI-anchor</topology>
    </subcellularLocation>
</comment>
<evidence type="ECO:0000256" key="2">
    <source>
        <dbReference type="ARBA" id="ARBA00022475"/>
    </source>
</evidence>
<dbReference type="EMBL" id="JBBNAF010000013">
    <property type="protein sequence ID" value="KAK9086208.1"/>
    <property type="molecule type" value="Genomic_DNA"/>
</dbReference>
<dbReference type="FunFam" id="1.20.58.1040:FF:000001">
    <property type="entry name" value="Glucan endo-1,3-beta-glucosidase 4"/>
    <property type="match status" value="1"/>
</dbReference>
<keyword evidence="4 8" id="KW-0732">Signal</keyword>
<evidence type="ECO:0000256" key="3">
    <source>
        <dbReference type="ARBA" id="ARBA00022622"/>
    </source>
</evidence>
<evidence type="ECO:0000313" key="11">
    <source>
        <dbReference type="Proteomes" id="UP001420932"/>
    </source>
</evidence>
<reference evidence="10 11" key="1">
    <citation type="submission" date="2024-01" db="EMBL/GenBank/DDBJ databases">
        <title>Genome assemblies of Stephania.</title>
        <authorList>
            <person name="Yang L."/>
        </authorList>
    </citation>
    <scope>NUCLEOTIDE SEQUENCE [LARGE SCALE GENOMIC DNA]</scope>
    <source>
        <strain evidence="10">YNDBR</strain>
        <tissue evidence="10">Leaf</tissue>
    </source>
</reference>
<dbReference type="GO" id="GO:0005886">
    <property type="term" value="C:plasma membrane"/>
    <property type="evidence" value="ECO:0007669"/>
    <property type="project" value="UniProtKB-SubCell"/>
</dbReference>
<dbReference type="SMART" id="SM00768">
    <property type="entry name" value="X8"/>
    <property type="match status" value="1"/>
</dbReference>
<evidence type="ECO:0000256" key="6">
    <source>
        <dbReference type="ARBA" id="ARBA00023157"/>
    </source>
</evidence>
<evidence type="ECO:0000313" key="10">
    <source>
        <dbReference type="EMBL" id="KAK9086208.1"/>
    </source>
</evidence>
<evidence type="ECO:0000259" key="9">
    <source>
        <dbReference type="SMART" id="SM00768"/>
    </source>
</evidence>
<accession>A0AAP0E740</accession>
<keyword evidence="6" id="KW-1015">Disulfide bond</keyword>
<organism evidence="10 11">
    <name type="scientific">Stephania yunnanensis</name>
    <dbReference type="NCBI Taxonomy" id="152371"/>
    <lineage>
        <taxon>Eukaryota</taxon>
        <taxon>Viridiplantae</taxon>
        <taxon>Streptophyta</taxon>
        <taxon>Embryophyta</taxon>
        <taxon>Tracheophyta</taxon>
        <taxon>Spermatophyta</taxon>
        <taxon>Magnoliopsida</taxon>
        <taxon>Ranunculales</taxon>
        <taxon>Menispermaceae</taxon>
        <taxon>Menispermoideae</taxon>
        <taxon>Cissampelideae</taxon>
        <taxon>Stephania</taxon>
    </lineage>
</organism>
<keyword evidence="11" id="KW-1185">Reference proteome</keyword>
<evidence type="ECO:0000256" key="8">
    <source>
        <dbReference type="SAM" id="SignalP"/>
    </source>
</evidence>
<proteinExistence type="predicted"/>
<dbReference type="Pfam" id="PF07983">
    <property type="entry name" value="X8"/>
    <property type="match status" value="1"/>
</dbReference>
<keyword evidence="3" id="KW-0449">Lipoprotein</keyword>
<dbReference type="PANTHER" id="PTHR31044:SF120">
    <property type="entry name" value="CARBOHYDRATE-BINDING X8 DOMAIN SUPERFAMILY PROTEIN"/>
    <property type="match status" value="1"/>
</dbReference>
<evidence type="ECO:0000256" key="5">
    <source>
        <dbReference type="ARBA" id="ARBA00023136"/>
    </source>
</evidence>
<dbReference type="GO" id="GO:0009506">
    <property type="term" value="C:plasmodesma"/>
    <property type="evidence" value="ECO:0007669"/>
    <property type="project" value="UniProtKB-ARBA"/>
</dbReference>
<feature type="chain" id="PRO_5043035331" description="X8 domain-containing protein" evidence="8">
    <location>
        <begin position="26"/>
        <end position="358"/>
    </location>
</feature>
<evidence type="ECO:0000256" key="7">
    <source>
        <dbReference type="ARBA" id="ARBA00023180"/>
    </source>
</evidence>
<sequence length="358" mass="37007">MAMTVSSYLIIFFALLHVLISVCYSETISSEELVERERKKGDHSFHSFNRKLDNIHRHISEAQKTTLHDAMYPPTTFPETPVTNPVTNPVTTPANPTPTIVTVSPLNPSTTPIPIPSTTPITVPPINPVNDPPAPITVPGTTPVTNPVTTYPFSPPVTNPVTTPTTNPVMPPATTTAPTDSGQSWCVAKSGAQEAQLQTALDYACGSGIADCSSIQQTGSCYNPNSLQYHASYAFNSYYQKNPVSSSCDFGGTAMIVNINPSIGSCVYPSSSSSAAAATAATTSAGAGAGAGAGAVIGPGSPSVLNAGYPAAGTMPLYGTEPPPSTGTTISTSVRIGPMCQCIVLTACILTARLISSL</sequence>
<feature type="domain" description="X8" evidence="9">
    <location>
        <begin position="184"/>
        <end position="268"/>
    </location>
</feature>
<keyword evidence="2" id="KW-1003">Cell membrane</keyword>
<comment type="caution">
    <text evidence="10">The sequence shown here is derived from an EMBL/GenBank/DDBJ whole genome shotgun (WGS) entry which is preliminary data.</text>
</comment>
<gene>
    <name evidence="10" type="ORF">Syun_028602</name>
</gene>
<name>A0AAP0E740_9MAGN</name>
<dbReference type="Proteomes" id="UP001420932">
    <property type="component" value="Unassembled WGS sequence"/>
</dbReference>
<feature type="signal peptide" evidence="8">
    <location>
        <begin position="1"/>
        <end position="25"/>
    </location>
</feature>
<dbReference type="Gene3D" id="1.20.58.1040">
    <property type="match status" value="1"/>
</dbReference>
<dbReference type="PANTHER" id="PTHR31044">
    <property type="entry name" value="BETA-1,3 GLUCANASE"/>
    <property type="match status" value="1"/>
</dbReference>
<evidence type="ECO:0000256" key="1">
    <source>
        <dbReference type="ARBA" id="ARBA00004609"/>
    </source>
</evidence>
<keyword evidence="3" id="KW-0336">GPI-anchor</keyword>
<dbReference type="InterPro" id="IPR012946">
    <property type="entry name" value="X8"/>
</dbReference>
<keyword evidence="5" id="KW-0472">Membrane</keyword>
<keyword evidence="7" id="KW-0325">Glycoprotein</keyword>
<evidence type="ECO:0000256" key="4">
    <source>
        <dbReference type="ARBA" id="ARBA00022729"/>
    </source>
</evidence>
<protein>
    <recommendedName>
        <fullName evidence="9">X8 domain-containing protein</fullName>
    </recommendedName>
</protein>
<dbReference type="InterPro" id="IPR044788">
    <property type="entry name" value="X8_dom_prot"/>
</dbReference>
<dbReference type="AlphaFoldDB" id="A0AAP0E740"/>